<dbReference type="InterPro" id="IPR019193">
    <property type="entry name" value="UBQ-conj_enz_E2-bd_prot"/>
</dbReference>
<dbReference type="GO" id="GO:0051865">
    <property type="term" value="P:protein autoubiquitination"/>
    <property type="evidence" value="ECO:0007669"/>
    <property type="project" value="TreeGrafter"/>
</dbReference>
<name>A0A367LN39_9HYPO</name>
<dbReference type="GO" id="GO:0000151">
    <property type="term" value="C:ubiquitin ligase complex"/>
    <property type="evidence" value="ECO:0007669"/>
    <property type="project" value="TreeGrafter"/>
</dbReference>
<dbReference type="GO" id="GO:0000209">
    <property type="term" value="P:protein polyubiquitination"/>
    <property type="evidence" value="ECO:0007669"/>
    <property type="project" value="TreeGrafter"/>
</dbReference>
<sequence length="403" mass="43620">MLQVVNEAPGPEPAMAIYAELLPNIQQVSVAAALSSPSDASTSAEVVDAGRRIRIRHRGHALAVELPAAVAASTALPLPRTSCSYLTWRLSAAALDARALPSTPENQAIPWASPDLQLGSVVSCRTCGNEIVPRDQIKVWKDLPSENWAEMMEFWHCHKPNDSGKPDDEALADRAYGANSAIAARPGVGFVDVTSFMFCEPDCHHLLFSPSPSETMFRSSSLALDQITTSGPGHVFCGECRTQVGLFATSCTSISLFKWQITCETLSPGRIPDLVECLAATLLAAISRSACAKSVVAPYVSEGGKGSKALHLWVLNANMVYTSSARQGKRAAMKMLYREISLDEGHDLVDSLTSNVQDISLPKRAIEAVRRALEASTALMPERERSFKDWRAGLLDRWATEVQ</sequence>
<dbReference type="PANTHER" id="PTHR31531">
    <property type="entry name" value="E3 UBIQUITIN-PROTEIN LIGASE E3D FAMILY MEMBER"/>
    <property type="match status" value="1"/>
</dbReference>
<comment type="caution">
    <text evidence="1">The sequence shown here is derived from an EMBL/GenBank/DDBJ whole genome shotgun (WGS) entry which is preliminary data.</text>
</comment>
<dbReference type="Pfam" id="PF09814">
    <property type="entry name" value="HECT_2"/>
    <property type="match status" value="1"/>
</dbReference>
<dbReference type="GO" id="GO:0030332">
    <property type="term" value="F:cyclin binding"/>
    <property type="evidence" value="ECO:0007669"/>
    <property type="project" value="TreeGrafter"/>
</dbReference>
<reference evidence="1 2" key="1">
    <citation type="journal article" date="2015" name="BMC Genomics">
        <title>Insights from the genome of Ophiocordyceps polyrhachis-furcata to pathogenicity and host specificity in insect fungi.</title>
        <authorList>
            <person name="Wichadakul D."/>
            <person name="Kobmoo N."/>
            <person name="Ingsriswang S."/>
            <person name="Tangphatsornruang S."/>
            <person name="Chantasingh D."/>
            <person name="Luangsa-ard J.J."/>
            <person name="Eurwilaichitr L."/>
        </authorList>
    </citation>
    <scope>NUCLEOTIDE SEQUENCE [LARGE SCALE GENOMIC DNA]</scope>
    <source>
        <strain evidence="1 2">BCC 54312</strain>
    </source>
</reference>
<dbReference type="AlphaFoldDB" id="A0A367LN39"/>
<proteinExistence type="predicted"/>
<dbReference type="OrthoDB" id="66510at2759"/>
<protein>
    <recommendedName>
        <fullName evidence="3">Ubiquitin-conjugating enzyme E2C-binding protein</fullName>
    </recommendedName>
</protein>
<dbReference type="EMBL" id="LKCN02000002">
    <property type="protein sequence ID" value="RCI15662.1"/>
    <property type="molecule type" value="Genomic_DNA"/>
</dbReference>
<dbReference type="GO" id="GO:0031624">
    <property type="term" value="F:ubiquitin conjugating enzyme binding"/>
    <property type="evidence" value="ECO:0007669"/>
    <property type="project" value="TreeGrafter"/>
</dbReference>
<dbReference type="GO" id="GO:0006513">
    <property type="term" value="P:protein monoubiquitination"/>
    <property type="evidence" value="ECO:0007669"/>
    <property type="project" value="TreeGrafter"/>
</dbReference>
<dbReference type="STRING" id="1330021.A0A367LN39"/>
<dbReference type="GO" id="GO:0005634">
    <property type="term" value="C:nucleus"/>
    <property type="evidence" value="ECO:0007669"/>
    <property type="project" value="TreeGrafter"/>
</dbReference>
<evidence type="ECO:0008006" key="3">
    <source>
        <dbReference type="Google" id="ProtNLM"/>
    </source>
</evidence>
<dbReference type="Proteomes" id="UP000253664">
    <property type="component" value="Unassembled WGS sequence"/>
</dbReference>
<dbReference type="PANTHER" id="PTHR31531:SF2">
    <property type="entry name" value="E3 UBIQUITIN-PROTEIN LIGASE E3D"/>
    <property type="match status" value="1"/>
</dbReference>
<dbReference type="GO" id="GO:0005829">
    <property type="term" value="C:cytosol"/>
    <property type="evidence" value="ECO:0007669"/>
    <property type="project" value="TreeGrafter"/>
</dbReference>
<dbReference type="GO" id="GO:0061630">
    <property type="term" value="F:ubiquitin protein ligase activity"/>
    <property type="evidence" value="ECO:0007669"/>
    <property type="project" value="TreeGrafter"/>
</dbReference>
<evidence type="ECO:0000313" key="2">
    <source>
        <dbReference type="Proteomes" id="UP000253664"/>
    </source>
</evidence>
<dbReference type="GO" id="GO:0043161">
    <property type="term" value="P:proteasome-mediated ubiquitin-dependent protein catabolic process"/>
    <property type="evidence" value="ECO:0007669"/>
    <property type="project" value="TreeGrafter"/>
</dbReference>
<accession>A0A367LN39</accession>
<gene>
    <name evidence="1" type="ORF">L249_3524</name>
</gene>
<keyword evidence="2" id="KW-1185">Reference proteome</keyword>
<evidence type="ECO:0000313" key="1">
    <source>
        <dbReference type="EMBL" id="RCI15662.1"/>
    </source>
</evidence>
<organism evidence="1 2">
    <name type="scientific">Ophiocordyceps polyrhachis-furcata BCC 54312</name>
    <dbReference type="NCBI Taxonomy" id="1330021"/>
    <lineage>
        <taxon>Eukaryota</taxon>
        <taxon>Fungi</taxon>
        <taxon>Dikarya</taxon>
        <taxon>Ascomycota</taxon>
        <taxon>Pezizomycotina</taxon>
        <taxon>Sordariomycetes</taxon>
        <taxon>Hypocreomycetidae</taxon>
        <taxon>Hypocreales</taxon>
        <taxon>Ophiocordycipitaceae</taxon>
        <taxon>Ophiocordyceps</taxon>
    </lineage>
</organism>